<sequence>MYGRQLLIAGCLLLSAPAVRAQDAVADAMLLYQRTVGGWPKHINEVKVDYTQPLTEVQRAALLDDKGRNDATIDNNATTREIRYLLKAHATHRTPAYLKAAERGICYLLQMQYPNGGFPQFWPDTSGYRKMITYNDNAMVNALLVLHDVGMVRPGFEAVNGKLKRQAQLAVNRGIDCILKTQIRVGGKLTGWCAQHDRITFAPVKARAFELVSLSGAETVGIVEFLMRMEQPTPEVKNAVNSAVAWLQAVRIDGFAYGDTLSAEFPKGRDRLLRPEPGSAVWARFYDIETGKPFFAGRDGMKRWDLTEIEHERRTGYAWYGTWAQKLLTKNYPAWRQKHEQP</sequence>
<reference evidence="3" key="1">
    <citation type="journal article" date="2019" name="Int. J. Syst. Evol. Microbiol.">
        <title>The Global Catalogue of Microorganisms (GCM) 10K type strain sequencing project: providing services to taxonomists for standard genome sequencing and annotation.</title>
        <authorList>
            <consortium name="The Broad Institute Genomics Platform"/>
            <consortium name="The Broad Institute Genome Sequencing Center for Infectious Disease"/>
            <person name="Wu L."/>
            <person name="Ma J."/>
        </authorList>
    </citation>
    <scope>NUCLEOTIDE SEQUENCE [LARGE SCALE GENOMIC DNA]</scope>
    <source>
        <strain evidence="3">JCM 17919</strain>
    </source>
</reference>
<gene>
    <name evidence="2" type="primary">pelA</name>
    <name evidence="2" type="ORF">GCM10023184_07500</name>
</gene>
<keyword evidence="2" id="KW-0456">Lyase</keyword>
<feature type="chain" id="PRO_5046772849" evidence="1">
    <location>
        <begin position="22"/>
        <end position="342"/>
    </location>
</feature>
<dbReference type="NCBIfam" id="TIGR02474">
    <property type="entry name" value="pec_lyase"/>
    <property type="match status" value="1"/>
</dbReference>
<accession>A0ABP8GCM4</accession>
<protein>
    <submittedName>
        <fullName evidence="2">Pectate lyase</fullName>
    </submittedName>
</protein>
<keyword evidence="1" id="KW-0732">Signal</keyword>
<dbReference type="RefSeq" id="WP_345253511.1">
    <property type="nucleotide sequence ID" value="NZ_BAABGY010000002.1"/>
</dbReference>
<comment type="caution">
    <text evidence="2">The sequence shown here is derived from an EMBL/GenBank/DDBJ whole genome shotgun (WGS) entry which is preliminary data.</text>
</comment>
<feature type="signal peptide" evidence="1">
    <location>
        <begin position="1"/>
        <end position="21"/>
    </location>
</feature>
<evidence type="ECO:0000313" key="3">
    <source>
        <dbReference type="Proteomes" id="UP001501725"/>
    </source>
</evidence>
<proteinExistence type="predicted"/>
<evidence type="ECO:0000313" key="2">
    <source>
        <dbReference type="EMBL" id="GAA4321596.1"/>
    </source>
</evidence>
<dbReference type="SUPFAM" id="SSF81853">
    <property type="entry name" value="Family 10 polysaccharide lyase"/>
    <property type="match status" value="1"/>
</dbReference>
<dbReference type="Pfam" id="PF09492">
    <property type="entry name" value="Pec_lyase"/>
    <property type="match status" value="1"/>
</dbReference>
<dbReference type="InterPro" id="IPR012669">
    <property type="entry name" value="Pectate_lyase"/>
</dbReference>
<dbReference type="Gene3D" id="1.50.10.20">
    <property type="match status" value="1"/>
</dbReference>
<evidence type="ECO:0000256" key="1">
    <source>
        <dbReference type="SAM" id="SignalP"/>
    </source>
</evidence>
<dbReference type="Proteomes" id="UP001501725">
    <property type="component" value="Unassembled WGS sequence"/>
</dbReference>
<keyword evidence="3" id="KW-1185">Reference proteome</keyword>
<name>A0ABP8GCM4_9BACT</name>
<dbReference type="GO" id="GO:0016829">
    <property type="term" value="F:lyase activity"/>
    <property type="evidence" value="ECO:0007669"/>
    <property type="project" value="UniProtKB-KW"/>
</dbReference>
<dbReference type="EMBL" id="BAABGY010000002">
    <property type="protein sequence ID" value="GAA4321596.1"/>
    <property type="molecule type" value="Genomic_DNA"/>
</dbReference>
<organism evidence="2 3">
    <name type="scientific">Flaviaesturariibacter amylovorans</name>
    <dbReference type="NCBI Taxonomy" id="1084520"/>
    <lineage>
        <taxon>Bacteria</taxon>
        <taxon>Pseudomonadati</taxon>
        <taxon>Bacteroidota</taxon>
        <taxon>Chitinophagia</taxon>
        <taxon>Chitinophagales</taxon>
        <taxon>Chitinophagaceae</taxon>
        <taxon>Flaviaestuariibacter</taxon>
    </lineage>
</organism>